<reference evidence="2 3" key="1">
    <citation type="submission" date="2019-12" db="EMBL/GenBank/DDBJ databases">
        <authorList>
            <person name="Xu J."/>
        </authorList>
    </citation>
    <scope>NUCLEOTIDE SEQUENCE [LARGE SCALE GENOMIC DNA]</scope>
    <source>
        <strain evidence="2 3">HX-5-24</strain>
    </source>
</reference>
<dbReference type="AlphaFoldDB" id="A0A7C9HUI7"/>
<name>A0A7C9HUI7_9GAMM</name>
<evidence type="ECO:0000313" key="3">
    <source>
        <dbReference type="Proteomes" id="UP000479692"/>
    </source>
</evidence>
<comment type="caution">
    <text evidence="2">The sequence shown here is derived from an EMBL/GenBank/DDBJ whole genome shotgun (WGS) entry which is preliminary data.</text>
</comment>
<sequence>MAFPVRQLRSPIAVWLNSRWFLSHGFDVRESGARQQVEAWLIRRFAFAVFEEGVDARAFSSEASVFHAERYGATGLSPNGGGGRAGIAHGFCVKGIGRTPLVGKRADWQHANGHLLIEEALREAIWSEIMERRRPGSAVPTIAVLDTGIFADPVDPRTRRALLVRPFEARLAHFERATFFEPLASMPRAQVIDAERTALAVNKFASTENAARKGLRSAFAALAGHIAYGHVHRLFHGGLYSANATTRGLLLDFGSTRQLADWSPASFTDNGVRFGEEMKQLRDILRSLAYYFRKYGAIEDGDALQRNVWQAALRAYATTVASETLDVFGLKSESEASLRRSALHFARSQFRVQQGRNRHAMPPDGACSTRLQEHVALARQALANRPLTRERVQGRLHEALDHAGSGGDPRAPEMLDELAESLISAGLPMPAEEPRVA</sequence>
<feature type="region of interest" description="Disordered" evidence="1">
    <location>
        <begin position="400"/>
        <end position="437"/>
    </location>
</feature>
<accession>A0A7C9HUI7</accession>
<organism evidence="2 3">
    <name type="scientific">Noviluteimonas gilva</name>
    <dbReference type="NCBI Taxonomy" id="2682097"/>
    <lineage>
        <taxon>Bacteria</taxon>
        <taxon>Pseudomonadati</taxon>
        <taxon>Pseudomonadota</taxon>
        <taxon>Gammaproteobacteria</taxon>
        <taxon>Lysobacterales</taxon>
        <taxon>Lysobacteraceae</taxon>
        <taxon>Noviluteimonas</taxon>
    </lineage>
</organism>
<keyword evidence="3" id="KW-1185">Reference proteome</keyword>
<evidence type="ECO:0000313" key="2">
    <source>
        <dbReference type="EMBL" id="MUV15353.1"/>
    </source>
</evidence>
<dbReference type="EMBL" id="WOXT01000005">
    <property type="protein sequence ID" value="MUV15353.1"/>
    <property type="molecule type" value="Genomic_DNA"/>
</dbReference>
<protein>
    <submittedName>
        <fullName evidence="2">Uncharacterized protein</fullName>
    </submittedName>
</protein>
<gene>
    <name evidence="2" type="ORF">GN331_14195</name>
</gene>
<dbReference type="RefSeq" id="WP_156642960.1">
    <property type="nucleotide sequence ID" value="NZ_WOXT01000005.1"/>
</dbReference>
<evidence type="ECO:0000256" key="1">
    <source>
        <dbReference type="SAM" id="MobiDB-lite"/>
    </source>
</evidence>
<proteinExistence type="predicted"/>
<dbReference type="Proteomes" id="UP000479692">
    <property type="component" value="Unassembled WGS sequence"/>
</dbReference>